<evidence type="ECO:0000313" key="2">
    <source>
        <dbReference type="Proteomes" id="UP000271469"/>
    </source>
</evidence>
<dbReference type="AlphaFoldDB" id="A0A3G8JGB3"/>
<name>A0A3G8JGB3_9ACTN</name>
<accession>A0A3G8JGB3</accession>
<gene>
    <name evidence="1" type="ORF">D7316_00044</name>
</gene>
<evidence type="ECO:0000313" key="1">
    <source>
        <dbReference type="EMBL" id="AZG43479.1"/>
    </source>
</evidence>
<keyword evidence="2" id="KW-1185">Reference proteome</keyword>
<sequence>MELLLVAACLGFIAAGSIFGLTPTARRMTAIDTLKDTRDE</sequence>
<dbReference type="RefSeq" id="WP_269462476.1">
    <property type="nucleotide sequence ID" value="NZ_CP033972.1"/>
</dbReference>
<dbReference type="KEGG" id="gom:D7316_00044"/>
<protein>
    <submittedName>
        <fullName evidence="1">Uncharacterized protein</fullName>
    </submittedName>
</protein>
<reference evidence="1 2" key="1">
    <citation type="submission" date="2018-11" db="EMBL/GenBank/DDBJ databases">
        <title>Gordonia insulae sp. nov., isolated from an island soil.</title>
        <authorList>
            <person name="Kim Y.S."/>
            <person name="Kim S.B."/>
        </authorList>
    </citation>
    <scope>NUCLEOTIDE SEQUENCE [LARGE SCALE GENOMIC DNA]</scope>
    <source>
        <strain evidence="1 2">MMS17-SY073</strain>
    </source>
</reference>
<dbReference type="Proteomes" id="UP000271469">
    <property type="component" value="Chromosome"/>
</dbReference>
<proteinExistence type="predicted"/>
<organism evidence="1 2">
    <name type="scientific">Gordonia insulae</name>
    <dbReference type="NCBI Taxonomy" id="2420509"/>
    <lineage>
        <taxon>Bacteria</taxon>
        <taxon>Bacillati</taxon>
        <taxon>Actinomycetota</taxon>
        <taxon>Actinomycetes</taxon>
        <taxon>Mycobacteriales</taxon>
        <taxon>Gordoniaceae</taxon>
        <taxon>Gordonia</taxon>
    </lineage>
</organism>
<dbReference type="EMBL" id="CP033972">
    <property type="protein sequence ID" value="AZG43479.1"/>
    <property type="molecule type" value="Genomic_DNA"/>
</dbReference>